<protein>
    <submittedName>
        <fullName evidence="3">NAD(P)-binding protein</fullName>
    </submittedName>
</protein>
<dbReference type="Proteomes" id="UP000799441">
    <property type="component" value="Unassembled WGS sequence"/>
</dbReference>
<dbReference type="PANTHER" id="PTHR42901:SF1">
    <property type="entry name" value="ALCOHOL DEHYDROGENASE"/>
    <property type="match status" value="1"/>
</dbReference>
<dbReference type="Gene3D" id="3.40.50.720">
    <property type="entry name" value="NAD(P)-binding Rossmann-like Domain"/>
    <property type="match status" value="1"/>
</dbReference>
<dbReference type="Pfam" id="PF00106">
    <property type="entry name" value="adh_short"/>
    <property type="match status" value="1"/>
</dbReference>
<accession>A0A9P4PZT7</accession>
<name>A0A9P4PZT7_9PEZI</name>
<dbReference type="CDD" id="cd05233">
    <property type="entry name" value="SDR_c"/>
    <property type="match status" value="1"/>
</dbReference>
<dbReference type="GO" id="GO:0016491">
    <property type="term" value="F:oxidoreductase activity"/>
    <property type="evidence" value="ECO:0007669"/>
    <property type="project" value="UniProtKB-KW"/>
</dbReference>
<organism evidence="3 4">
    <name type="scientific">Polychaeton citri CBS 116435</name>
    <dbReference type="NCBI Taxonomy" id="1314669"/>
    <lineage>
        <taxon>Eukaryota</taxon>
        <taxon>Fungi</taxon>
        <taxon>Dikarya</taxon>
        <taxon>Ascomycota</taxon>
        <taxon>Pezizomycotina</taxon>
        <taxon>Dothideomycetes</taxon>
        <taxon>Dothideomycetidae</taxon>
        <taxon>Capnodiales</taxon>
        <taxon>Capnodiaceae</taxon>
        <taxon>Polychaeton</taxon>
    </lineage>
</organism>
<dbReference type="PRINTS" id="PR00081">
    <property type="entry name" value="GDHRDH"/>
</dbReference>
<proteinExistence type="inferred from homology"/>
<dbReference type="SUPFAM" id="SSF51735">
    <property type="entry name" value="NAD(P)-binding Rossmann-fold domains"/>
    <property type="match status" value="1"/>
</dbReference>
<gene>
    <name evidence="3" type="ORF">K431DRAFT_341007</name>
</gene>
<keyword evidence="4" id="KW-1185">Reference proteome</keyword>
<comment type="caution">
    <text evidence="3">The sequence shown here is derived from an EMBL/GenBank/DDBJ whole genome shotgun (WGS) entry which is preliminary data.</text>
</comment>
<evidence type="ECO:0000313" key="3">
    <source>
        <dbReference type="EMBL" id="KAF2717948.1"/>
    </source>
</evidence>
<dbReference type="InterPro" id="IPR002347">
    <property type="entry name" value="SDR_fam"/>
</dbReference>
<dbReference type="InterPro" id="IPR036291">
    <property type="entry name" value="NAD(P)-bd_dom_sf"/>
</dbReference>
<sequence>MDSVLNSLKSSDSNFSSPLTAIPRPVKTYHHQSYPRINPSNTSFDARGKTVFVTAGATGIGLEITKAFAEVGVSAIHFLARNLENMNAAKETLSKSFPTVKFEAHSASLTDFIKVQQIVQTIGKIDLLVLSAADPVGRGSASDVTTADVDTSFATNVTGNVNLVQTFLKLPAEGQRIVLNVSSFMTHSYFPECSSYSSSKAAFTMMFQFFATEIRARDVRFHSFHPGIVYTPAVEKFIKKEDATWWEADELPGNFAVWLASPEAEFLNGRLAWAQWDVDELVALKQKVIEDPYFLKLGLAL</sequence>
<dbReference type="OrthoDB" id="1933717at2759"/>
<evidence type="ECO:0000256" key="2">
    <source>
        <dbReference type="ARBA" id="ARBA00023002"/>
    </source>
</evidence>
<comment type="similarity">
    <text evidence="1">Belongs to the short-chain dehydrogenases/reductases (SDR) family.</text>
</comment>
<reference evidence="3" key="1">
    <citation type="journal article" date="2020" name="Stud. Mycol.">
        <title>101 Dothideomycetes genomes: a test case for predicting lifestyles and emergence of pathogens.</title>
        <authorList>
            <person name="Haridas S."/>
            <person name="Albert R."/>
            <person name="Binder M."/>
            <person name="Bloem J."/>
            <person name="Labutti K."/>
            <person name="Salamov A."/>
            <person name="Andreopoulos B."/>
            <person name="Baker S."/>
            <person name="Barry K."/>
            <person name="Bills G."/>
            <person name="Bluhm B."/>
            <person name="Cannon C."/>
            <person name="Castanera R."/>
            <person name="Culley D."/>
            <person name="Daum C."/>
            <person name="Ezra D."/>
            <person name="Gonzalez J."/>
            <person name="Henrissat B."/>
            <person name="Kuo A."/>
            <person name="Liang C."/>
            <person name="Lipzen A."/>
            <person name="Lutzoni F."/>
            <person name="Magnuson J."/>
            <person name="Mondo S."/>
            <person name="Nolan M."/>
            <person name="Ohm R."/>
            <person name="Pangilinan J."/>
            <person name="Park H.-J."/>
            <person name="Ramirez L."/>
            <person name="Alfaro M."/>
            <person name="Sun H."/>
            <person name="Tritt A."/>
            <person name="Yoshinaga Y."/>
            <person name="Zwiers L.-H."/>
            <person name="Turgeon B."/>
            <person name="Goodwin S."/>
            <person name="Spatafora J."/>
            <person name="Crous P."/>
            <person name="Grigoriev I."/>
        </authorList>
    </citation>
    <scope>NUCLEOTIDE SEQUENCE</scope>
    <source>
        <strain evidence="3">CBS 116435</strain>
    </source>
</reference>
<dbReference type="EMBL" id="MU003833">
    <property type="protein sequence ID" value="KAF2717948.1"/>
    <property type="molecule type" value="Genomic_DNA"/>
</dbReference>
<dbReference type="AlphaFoldDB" id="A0A9P4PZT7"/>
<evidence type="ECO:0000256" key="1">
    <source>
        <dbReference type="ARBA" id="ARBA00006484"/>
    </source>
</evidence>
<keyword evidence="2" id="KW-0560">Oxidoreductase</keyword>
<evidence type="ECO:0000313" key="4">
    <source>
        <dbReference type="Proteomes" id="UP000799441"/>
    </source>
</evidence>
<dbReference type="PANTHER" id="PTHR42901">
    <property type="entry name" value="ALCOHOL DEHYDROGENASE"/>
    <property type="match status" value="1"/>
</dbReference>